<name>A0A975NT51_9BRAD</name>
<feature type="binding site" evidence="3">
    <location>
        <position position="164"/>
    </location>
    <ligand>
        <name>Cu cation</name>
        <dbReference type="ChEBI" id="CHEBI:23378"/>
    </ligand>
</feature>
<feature type="binding site" evidence="3">
    <location>
        <position position="76"/>
    </location>
    <ligand>
        <name>Cu cation</name>
        <dbReference type="ChEBI" id="CHEBI:23378"/>
    </ligand>
</feature>
<dbReference type="PANTHER" id="PTHR12151:SF25">
    <property type="entry name" value="LINALOOL DEHYDRATASE_ISOMERASE DOMAIN-CONTAINING PROTEIN"/>
    <property type="match status" value="1"/>
</dbReference>
<dbReference type="GO" id="GO:0046872">
    <property type="term" value="F:metal ion binding"/>
    <property type="evidence" value="ECO:0007669"/>
    <property type="project" value="UniProtKB-KW"/>
</dbReference>
<dbReference type="SUPFAM" id="SSF52833">
    <property type="entry name" value="Thioredoxin-like"/>
    <property type="match status" value="1"/>
</dbReference>
<evidence type="ECO:0000256" key="2">
    <source>
        <dbReference type="ARBA" id="ARBA00023008"/>
    </source>
</evidence>
<proteinExistence type="inferred from homology"/>
<dbReference type="KEGG" id="bsei:KMZ68_14945"/>
<keyword evidence="5" id="KW-0472">Membrane</keyword>
<keyword evidence="4" id="KW-1015">Disulfide bond</keyword>
<accession>A0A975NT51</accession>
<keyword evidence="5" id="KW-1133">Transmembrane helix</keyword>
<comment type="similarity">
    <text evidence="1">Belongs to the SCO1/2 family.</text>
</comment>
<keyword evidence="3" id="KW-0479">Metal-binding</keyword>
<evidence type="ECO:0000313" key="6">
    <source>
        <dbReference type="EMBL" id="QWG20897.1"/>
    </source>
</evidence>
<evidence type="ECO:0000256" key="5">
    <source>
        <dbReference type="SAM" id="Phobius"/>
    </source>
</evidence>
<dbReference type="EMBL" id="CP076135">
    <property type="protein sequence ID" value="QWG20897.1"/>
    <property type="molecule type" value="Genomic_DNA"/>
</dbReference>
<dbReference type="Gene3D" id="3.40.30.10">
    <property type="entry name" value="Glutaredoxin"/>
    <property type="match status" value="1"/>
</dbReference>
<evidence type="ECO:0000313" key="7">
    <source>
        <dbReference type="Proteomes" id="UP000680805"/>
    </source>
</evidence>
<evidence type="ECO:0000256" key="1">
    <source>
        <dbReference type="ARBA" id="ARBA00010996"/>
    </source>
</evidence>
<organism evidence="6 7">
    <name type="scientific">Bradyrhizobium sediminis</name>
    <dbReference type="NCBI Taxonomy" id="2840469"/>
    <lineage>
        <taxon>Bacteria</taxon>
        <taxon>Pseudomonadati</taxon>
        <taxon>Pseudomonadota</taxon>
        <taxon>Alphaproteobacteria</taxon>
        <taxon>Hyphomicrobiales</taxon>
        <taxon>Nitrobacteraceae</taxon>
        <taxon>Bradyrhizobium</taxon>
    </lineage>
</organism>
<sequence>MPATNLKAARIGAALAIPIVVFAITMIWLATRKDNKLPAMTGIGGPFTLVDHRGKSVTERDYLGKPTLTFFGFTHCPDVCPTTLFELTTRLKELGPDADRLNVVFITVDPERDTPQQLALYLSSFDARITGLSGTPEKISDAMAGYRAYARKVPLEGGDYTMDHTATIYMMNSKGQFTGLMNYQEPEMTARVKLRRLIDLGAK</sequence>
<reference evidence="6" key="1">
    <citation type="submission" date="2021-06" db="EMBL/GenBank/DDBJ databases">
        <title>Bradyrhizobium sp. S2-11-2 Genome sequencing.</title>
        <authorList>
            <person name="Jin L."/>
        </authorList>
    </citation>
    <scope>NUCLEOTIDE SEQUENCE</scope>
    <source>
        <strain evidence="6">S2-11-2</strain>
    </source>
</reference>
<dbReference type="CDD" id="cd02968">
    <property type="entry name" value="SCO"/>
    <property type="match status" value="1"/>
</dbReference>
<evidence type="ECO:0000256" key="3">
    <source>
        <dbReference type="PIRSR" id="PIRSR603782-1"/>
    </source>
</evidence>
<dbReference type="FunFam" id="3.40.30.10:FF:000013">
    <property type="entry name" value="Blast:Protein SCO1 homolog, mitochondrial"/>
    <property type="match status" value="1"/>
</dbReference>
<keyword evidence="5" id="KW-0812">Transmembrane</keyword>
<feature type="disulfide bond" description="Redox-active" evidence="4">
    <location>
        <begin position="76"/>
        <end position="80"/>
    </location>
</feature>
<dbReference type="PANTHER" id="PTHR12151">
    <property type="entry name" value="ELECTRON TRANSPORT PROTIN SCO1/SENC FAMILY MEMBER"/>
    <property type="match status" value="1"/>
</dbReference>
<dbReference type="AlphaFoldDB" id="A0A975NT51"/>
<dbReference type="InterPro" id="IPR003782">
    <property type="entry name" value="SCO1/SenC"/>
</dbReference>
<dbReference type="Pfam" id="PF02630">
    <property type="entry name" value="SCO1-SenC"/>
    <property type="match status" value="1"/>
</dbReference>
<feature type="binding site" evidence="3">
    <location>
        <position position="80"/>
    </location>
    <ligand>
        <name>Cu cation</name>
        <dbReference type="ChEBI" id="CHEBI:23378"/>
    </ligand>
</feature>
<evidence type="ECO:0000256" key="4">
    <source>
        <dbReference type="PIRSR" id="PIRSR603782-2"/>
    </source>
</evidence>
<dbReference type="Proteomes" id="UP000680805">
    <property type="component" value="Chromosome"/>
</dbReference>
<protein>
    <submittedName>
        <fullName evidence="6">SCO family protein</fullName>
    </submittedName>
</protein>
<dbReference type="InterPro" id="IPR036249">
    <property type="entry name" value="Thioredoxin-like_sf"/>
</dbReference>
<keyword evidence="2 3" id="KW-0186">Copper</keyword>
<feature type="transmembrane region" description="Helical" evidence="5">
    <location>
        <begin position="12"/>
        <end position="30"/>
    </location>
</feature>
<gene>
    <name evidence="6" type="ORF">KMZ68_14945</name>
</gene>